<dbReference type="Gene3D" id="3.90.226.10">
    <property type="entry name" value="2-enoyl-CoA Hydratase, Chain A, domain 1"/>
    <property type="match status" value="1"/>
</dbReference>
<sequence>MGAAFWCLVSPLEAVADVTQLDDRTIRITGEFDARLVDEFRAVVARTPNVATVELHSLGGRVYSGLEIARIINDLRLNTWITAGSECHSACSIAFLAGELRLADGLLGVHQVSGVNDDSLTQSVISDVFDALRQFGTPDALVSRMLRTPPDDIYVFSTDELEDLGINRRSGDVSTEDLHHLQVLTSTLNRDWLTGTFLNTHTLKPFFSMESRSLDPVFRIVYYPHSGVSFGEVIWENREFPPGQTDLTLVFERRGEEPVWARIRADVERNGYAFDLPADGASGLETFFAAFAYAHEFGVEDFAGRTIVDYSLAGSLRATEQFMTLLRQR</sequence>
<dbReference type="InterPro" id="IPR029045">
    <property type="entry name" value="ClpP/crotonase-like_dom_sf"/>
</dbReference>
<dbReference type="AlphaFoldDB" id="A0A239GNG9"/>
<gene>
    <name evidence="1" type="ORF">SAMN04488078_10287</name>
</gene>
<evidence type="ECO:0008006" key="3">
    <source>
        <dbReference type="Google" id="ProtNLM"/>
    </source>
</evidence>
<dbReference type="Proteomes" id="UP000198440">
    <property type="component" value="Unassembled WGS sequence"/>
</dbReference>
<dbReference type="EMBL" id="FZON01000028">
    <property type="protein sequence ID" value="SNS70707.1"/>
    <property type="molecule type" value="Genomic_DNA"/>
</dbReference>
<evidence type="ECO:0000313" key="2">
    <source>
        <dbReference type="Proteomes" id="UP000198440"/>
    </source>
</evidence>
<accession>A0A239GNG9</accession>
<reference evidence="1 2" key="1">
    <citation type="submission" date="2017-06" db="EMBL/GenBank/DDBJ databases">
        <authorList>
            <person name="Kim H.J."/>
            <person name="Triplett B.A."/>
        </authorList>
    </citation>
    <scope>NUCLEOTIDE SEQUENCE [LARGE SCALE GENOMIC DNA]</scope>
    <source>
        <strain evidence="1 2">DSM 11445</strain>
    </source>
</reference>
<evidence type="ECO:0000313" key="1">
    <source>
        <dbReference type="EMBL" id="SNS70707.1"/>
    </source>
</evidence>
<dbReference type="SUPFAM" id="SSF52096">
    <property type="entry name" value="ClpP/crotonase"/>
    <property type="match status" value="1"/>
</dbReference>
<dbReference type="RefSeq" id="WP_089278580.1">
    <property type="nucleotide sequence ID" value="NZ_FZON01000028.1"/>
</dbReference>
<dbReference type="OrthoDB" id="1522627at2"/>
<organism evidence="1 2">
    <name type="scientific">Antarctobacter heliothermus</name>
    <dbReference type="NCBI Taxonomy" id="74033"/>
    <lineage>
        <taxon>Bacteria</taxon>
        <taxon>Pseudomonadati</taxon>
        <taxon>Pseudomonadota</taxon>
        <taxon>Alphaproteobacteria</taxon>
        <taxon>Rhodobacterales</taxon>
        <taxon>Roseobacteraceae</taxon>
        <taxon>Antarctobacter</taxon>
    </lineage>
</organism>
<proteinExistence type="predicted"/>
<name>A0A239GNG9_9RHOB</name>
<protein>
    <recommendedName>
        <fullName evidence="3">Clp protease</fullName>
    </recommendedName>
</protein>